<dbReference type="InterPro" id="IPR029055">
    <property type="entry name" value="Ntn_hydrolases_N"/>
</dbReference>
<reference evidence="1 2" key="1">
    <citation type="submission" date="2020-08" db="EMBL/GenBank/DDBJ databases">
        <title>Genome sequence of Rhizobiales bacterium strain IZ6.</title>
        <authorList>
            <person name="Nakai R."/>
            <person name="Naganuma T."/>
        </authorList>
    </citation>
    <scope>NUCLEOTIDE SEQUENCE [LARGE SCALE GENOMIC DNA]</scope>
    <source>
        <strain evidence="1 2">IZ6</strain>
    </source>
</reference>
<dbReference type="RefSeq" id="WP_222876113.1">
    <property type="nucleotide sequence ID" value="NZ_AP023361.1"/>
</dbReference>
<keyword evidence="2" id="KW-1185">Reference proteome</keyword>
<evidence type="ECO:0000313" key="1">
    <source>
        <dbReference type="EMBL" id="BCJ89398.1"/>
    </source>
</evidence>
<protein>
    <submittedName>
        <fullName evidence="1">Peptidase</fullName>
    </submittedName>
</protein>
<accession>A0A6S6QSG2</accession>
<dbReference type="PIRSF" id="PIRSF009120">
    <property type="entry name" value="UCP009120_prtse"/>
    <property type="match status" value="1"/>
</dbReference>
<name>A0A6S6QSG2_9HYPH</name>
<dbReference type="SUPFAM" id="SSF56235">
    <property type="entry name" value="N-terminal nucleophile aminohydrolases (Ntn hydrolases)"/>
    <property type="match status" value="1"/>
</dbReference>
<gene>
    <name evidence="1" type="ORF">IZ6_01330</name>
</gene>
<dbReference type="EMBL" id="AP023361">
    <property type="protein sequence ID" value="BCJ89398.1"/>
    <property type="molecule type" value="Genomic_DNA"/>
</dbReference>
<organism evidence="1 2">
    <name type="scientific">Terrihabitans soli</name>
    <dbReference type="NCBI Taxonomy" id="708113"/>
    <lineage>
        <taxon>Bacteria</taxon>
        <taxon>Pseudomonadati</taxon>
        <taxon>Pseudomonadota</taxon>
        <taxon>Alphaproteobacteria</taxon>
        <taxon>Hyphomicrobiales</taxon>
        <taxon>Terrihabitans</taxon>
    </lineage>
</organism>
<dbReference type="AlphaFoldDB" id="A0A6S6QSG2"/>
<dbReference type="Gene3D" id="3.60.20.10">
    <property type="entry name" value="Glutamine Phosphoribosylpyrophosphate, subunit 1, domain 1"/>
    <property type="match status" value="1"/>
</dbReference>
<sequence>MTYCVGILVSGGLVMIGDTRTNAGIDNIATFRKLHLFETPGERVVGIATSGNLSLSQSVLSLVNEGILNPETGQIETLFNVPTMLAAAHLIGRAMRKVYEIDGAALEEHGLHFDMKVLLGGQIGDQPLRLFHLYSEGNSIEATPDTPYLQIGEPKYGKPILDRAISHEVEIRDALKIGLISMDSTLQSNLSVGLPIDILVIRRGELQAAVYHRIDDHDEYFRDLRERWSKALRAAHQSIPNPPYAELL</sequence>
<dbReference type="KEGG" id="tso:IZ6_01330"/>
<evidence type="ECO:0000313" key="2">
    <source>
        <dbReference type="Proteomes" id="UP000515317"/>
    </source>
</evidence>
<proteinExistence type="predicted"/>
<dbReference type="Proteomes" id="UP000515317">
    <property type="component" value="Chromosome"/>
</dbReference>
<dbReference type="InterPro" id="IPR016545">
    <property type="entry name" value="UCP009120_prtse"/>
</dbReference>